<dbReference type="NCBIfam" id="TIGR00231">
    <property type="entry name" value="small_GTP"/>
    <property type="match status" value="1"/>
</dbReference>
<dbReference type="CDD" id="cd00878">
    <property type="entry name" value="Arf_Arl"/>
    <property type="match status" value="1"/>
</dbReference>
<dbReference type="SMART" id="SM00177">
    <property type="entry name" value="ARF"/>
    <property type="match status" value="1"/>
</dbReference>
<evidence type="ECO:0000256" key="1">
    <source>
        <dbReference type="ARBA" id="ARBA00022741"/>
    </source>
</evidence>
<feature type="binding site" evidence="3">
    <location>
        <position position="73"/>
    </location>
    <ligand>
        <name>GTP</name>
        <dbReference type="ChEBI" id="CHEBI:37565"/>
    </ligand>
</feature>
<dbReference type="AlphaFoldDB" id="Q3SDN2"/>
<dbReference type="SMART" id="SM00178">
    <property type="entry name" value="SAR"/>
    <property type="match status" value="1"/>
</dbReference>
<dbReference type="GO" id="GO:0046872">
    <property type="term" value="F:metal ion binding"/>
    <property type="evidence" value="ECO:0007669"/>
    <property type="project" value="UniProtKB-KW"/>
</dbReference>
<dbReference type="SUPFAM" id="SSF52540">
    <property type="entry name" value="P-loop containing nucleoside triphosphate hydrolases"/>
    <property type="match status" value="1"/>
</dbReference>
<organism evidence="6">
    <name type="scientific">Paramecium tetraurelia</name>
    <dbReference type="NCBI Taxonomy" id="5888"/>
    <lineage>
        <taxon>Eukaryota</taxon>
        <taxon>Sar</taxon>
        <taxon>Alveolata</taxon>
        <taxon>Ciliophora</taxon>
        <taxon>Intramacronucleata</taxon>
        <taxon>Oligohymenophorea</taxon>
        <taxon>Peniculida</taxon>
        <taxon>Parameciidae</taxon>
        <taxon>Paramecium</taxon>
    </lineage>
</organism>
<keyword evidence="4" id="KW-0460">Magnesium</keyword>
<sequence length="199" mass="22707">MGCVNSRSVEVYQRKFKLVIVGLEGSGKTSIFEYIRQGKFVQTKPTVGQDLQLSIGVNVDFSHPEFMIFDVGGKVPSLWSNYYENTDGLIFIIDSSNKEQLYQVKEQFVKLNKDLEYLNVVILIMFTKQDKIHLDNQVLIQECGVFGYLEQDTIFQMCSAKTGDGVQEGIQKLINLIKKQQKPNIPLNPIKQHQKKIAV</sequence>
<keyword evidence="2 3" id="KW-0342">GTP-binding</keyword>
<dbReference type="GO" id="GO:0003924">
    <property type="term" value="F:GTPase activity"/>
    <property type="evidence" value="ECO:0007669"/>
    <property type="project" value="InterPro"/>
</dbReference>
<feature type="binding site" evidence="4">
    <location>
        <position position="29"/>
    </location>
    <ligand>
        <name>Mg(2+)</name>
        <dbReference type="ChEBI" id="CHEBI:18420"/>
    </ligand>
</feature>
<name>Q3SDN2_PARTE</name>
<accession>Q3SDN2</accession>
<feature type="binding site" evidence="4">
    <location>
        <position position="46"/>
    </location>
    <ligand>
        <name>Mg(2+)</name>
        <dbReference type="ChEBI" id="CHEBI:18420"/>
    </ligand>
</feature>
<dbReference type="EMBL" id="CR932589">
    <property type="protein sequence ID" value="CAI39326.1"/>
    <property type="molecule type" value="Genomic_DNA"/>
</dbReference>
<dbReference type="GO" id="GO:0005525">
    <property type="term" value="F:GTP binding"/>
    <property type="evidence" value="ECO:0007669"/>
    <property type="project" value="UniProtKB-KW"/>
</dbReference>
<dbReference type="SMART" id="SM00175">
    <property type="entry name" value="RAB"/>
    <property type="match status" value="1"/>
</dbReference>
<reference evidence="6" key="1">
    <citation type="submission" date="2005-01" db="EMBL/GenBank/DDBJ databases">
        <authorList>
            <person name="Genoscope"/>
        </authorList>
    </citation>
    <scope>NUCLEOTIDE SEQUENCE</scope>
</reference>
<dbReference type="InterPro" id="IPR027417">
    <property type="entry name" value="P-loop_NTPase"/>
</dbReference>
<gene>
    <name evidence="6" type="primary">rac_C87</name>
</gene>
<dbReference type="Gene3D" id="3.40.50.300">
    <property type="entry name" value="P-loop containing nucleotide triphosphate hydrolases"/>
    <property type="match status" value="1"/>
</dbReference>
<evidence type="ECO:0000256" key="2">
    <source>
        <dbReference type="ARBA" id="ARBA00023134"/>
    </source>
</evidence>
<dbReference type="Pfam" id="PF00025">
    <property type="entry name" value="Arf"/>
    <property type="match status" value="1"/>
</dbReference>
<feature type="binding site" evidence="3">
    <location>
        <begin position="22"/>
        <end position="29"/>
    </location>
    <ligand>
        <name>GTP</name>
        <dbReference type="ChEBI" id="CHEBI:37565"/>
    </ligand>
</feature>
<dbReference type="PANTHER" id="PTHR11711">
    <property type="entry name" value="ADP RIBOSYLATION FACTOR-RELATED"/>
    <property type="match status" value="1"/>
</dbReference>
<proteinExistence type="inferred from homology"/>
<dbReference type="InterPro" id="IPR005225">
    <property type="entry name" value="Small_GTP-bd"/>
</dbReference>
<dbReference type="PROSITE" id="PS51419">
    <property type="entry name" value="RAB"/>
    <property type="match status" value="1"/>
</dbReference>
<keyword evidence="1 3" id="KW-0547">Nucleotide-binding</keyword>
<comment type="similarity">
    <text evidence="5">Belongs to the small GTPase superfamily. Arf family.</text>
</comment>
<dbReference type="InterPro" id="IPR024156">
    <property type="entry name" value="Small_GTPase_ARF"/>
</dbReference>
<evidence type="ECO:0000313" key="6">
    <source>
        <dbReference type="EMBL" id="CAI39326.1"/>
    </source>
</evidence>
<dbReference type="PROSITE" id="PS51417">
    <property type="entry name" value="ARF"/>
    <property type="match status" value="1"/>
</dbReference>
<protein>
    <submittedName>
        <fullName evidence="6">Rac_C87 protein</fullName>
    </submittedName>
</protein>
<dbReference type="InterPro" id="IPR006689">
    <property type="entry name" value="Small_GTPase_ARF/SAR"/>
</dbReference>
<evidence type="ECO:0000256" key="3">
    <source>
        <dbReference type="PIRSR" id="PIRSR606689-1"/>
    </source>
</evidence>
<evidence type="ECO:0000256" key="4">
    <source>
        <dbReference type="PIRSR" id="PIRSR606689-2"/>
    </source>
</evidence>
<keyword evidence="4" id="KW-0479">Metal-binding</keyword>
<dbReference type="PRINTS" id="PR00328">
    <property type="entry name" value="SAR1GTPBP"/>
</dbReference>
<evidence type="ECO:0000256" key="5">
    <source>
        <dbReference type="RuleBase" id="RU003925"/>
    </source>
</evidence>
<reference evidence="6" key="2">
    <citation type="submission" date="2005-09" db="EMBL/GenBank/DDBJ databases">
        <title>Paramecium tetraurelia small GTP-binding-related protein genes.</title>
        <authorList>
            <person name="Cohen J."/>
        </authorList>
    </citation>
    <scope>NUCLEOTIDE SEQUENCE</scope>
</reference>